<keyword evidence="8 15" id="KW-0560">Oxidoreductase</keyword>
<dbReference type="STRING" id="478820.A0A196SP13"/>
<dbReference type="PROSITE" id="PS50103">
    <property type="entry name" value="ZF_C3H1"/>
    <property type="match status" value="2"/>
</dbReference>
<evidence type="ECO:0000256" key="14">
    <source>
        <dbReference type="PROSITE-ProRule" id="PRU00723"/>
    </source>
</evidence>
<dbReference type="CDD" id="cd02801">
    <property type="entry name" value="DUS_like_FMN"/>
    <property type="match status" value="1"/>
</dbReference>
<dbReference type="EMBL" id="LXWW01000012">
    <property type="protein sequence ID" value="OAO17951.1"/>
    <property type="molecule type" value="Genomic_DNA"/>
</dbReference>
<comment type="catalytic activity">
    <reaction evidence="11">
        <text>a 5,6-dihydrouridine in mRNA + NAD(+) = a uridine in mRNA + NADH + H(+)</text>
        <dbReference type="Rhea" id="RHEA:69851"/>
        <dbReference type="Rhea" id="RHEA-COMP:14658"/>
        <dbReference type="Rhea" id="RHEA-COMP:17789"/>
        <dbReference type="ChEBI" id="CHEBI:15378"/>
        <dbReference type="ChEBI" id="CHEBI:57540"/>
        <dbReference type="ChEBI" id="CHEBI:57945"/>
        <dbReference type="ChEBI" id="CHEBI:65315"/>
        <dbReference type="ChEBI" id="CHEBI:74443"/>
    </reaction>
    <physiologicalReaction direction="right-to-left" evidence="11">
        <dbReference type="Rhea" id="RHEA:69853"/>
    </physiologicalReaction>
</comment>
<dbReference type="InterPro" id="IPR035587">
    <property type="entry name" value="DUS-like_FMN-bd"/>
</dbReference>
<dbReference type="GO" id="GO:0008270">
    <property type="term" value="F:zinc ion binding"/>
    <property type="evidence" value="ECO:0007669"/>
    <property type="project" value="UniProtKB-KW"/>
</dbReference>
<evidence type="ECO:0000256" key="5">
    <source>
        <dbReference type="ARBA" id="ARBA00022664"/>
    </source>
</evidence>
<comment type="catalytic activity">
    <reaction evidence="12">
        <text>a 5,6-dihydrouridine in mRNA + NADP(+) = a uridine in mRNA + NADPH + H(+)</text>
        <dbReference type="Rhea" id="RHEA:69855"/>
        <dbReference type="Rhea" id="RHEA-COMP:14658"/>
        <dbReference type="Rhea" id="RHEA-COMP:17789"/>
        <dbReference type="ChEBI" id="CHEBI:15378"/>
        <dbReference type="ChEBI" id="CHEBI:57783"/>
        <dbReference type="ChEBI" id="CHEBI:58349"/>
        <dbReference type="ChEBI" id="CHEBI:65315"/>
        <dbReference type="ChEBI" id="CHEBI:74443"/>
    </reaction>
    <physiologicalReaction direction="right-to-left" evidence="12">
        <dbReference type="Rhea" id="RHEA:69857"/>
    </physiologicalReaction>
</comment>
<keyword evidence="4 15" id="KW-0288">FMN</keyword>
<dbReference type="Proteomes" id="UP000078348">
    <property type="component" value="Unassembled WGS sequence"/>
</dbReference>
<evidence type="ECO:0000256" key="4">
    <source>
        <dbReference type="ARBA" id="ARBA00022643"/>
    </source>
</evidence>
<proteinExistence type="inferred from homology"/>
<evidence type="ECO:0000256" key="10">
    <source>
        <dbReference type="ARBA" id="ARBA00048266"/>
    </source>
</evidence>
<evidence type="ECO:0000256" key="12">
    <source>
        <dbReference type="ARBA" id="ARBA00049447"/>
    </source>
</evidence>
<dbReference type="InterPro" id="IPR000571">
    <property type="entry name" value="Znf_CCCH"/>
</dbReference>
<dbReference type="PANTHER" id="PTHR45846">
    <property type="entry name" value="TRNA-DIHYDROURIDINE(47) SYNTHASE [NAD(P)(+)]-LIKE"/>
    <property type="match status" value="1"/>
</dbReference>
<dbReference type="GO" id="GO:0106414">
    <property type="term" value="F:mRNA dihydrouridine synthase activity"/>
    <property type="evidence" value="ECO:0007669"/>
    <property type="project" value="RHEA"/>
</dbReference>
<keyword evidence="6 15" id="KW-0819">tRNA processing</keyword>
<keyword evidence="5" id="KW-0507">mRNA processing</keyword>
<evidence type="ECO:0000259" key="17">
    <source>
        <dbReference type="PROSITE" id="PS50103"/>
    </source>
</evidence>
<evidence type="ECO:0000256" key="3">
    <source>
        <dbReference type="ARBA" id="ARBA00022630"/>
    </source>
</evidence>
<reference evidence="18 19" key="1">
    <citation type="submission" date="2016-05" db="EMBL/GenBank/DDBJ databases">
        <title>Nuclear genome of Blastocystis sp. subtype 1 NandII.</title>
        <authorList>
            <person name="Gentekaki E."/>
            <person name="Curtis B."/>
            <person name="Stairs C."/>
            <person name="Eme L."/>
            <person name="Herman E."/>
            <person name="Klimes V."/>
            <person name="Arias M.C."/>
            <person name="Elias M."/>
            <person name="Hilliou F."/>
            <person name="Klute M."/>
            <person name="Malik S.-B."/>
            <person name="Pightling A."/>
            <person name="Rachubinski R."/>
            <person name="Salas D."/>
            <person name="Schlacht A."/>
            <person name="Suga H."/>
            <person name="Archibald J."/>
            <person name="Ball S.G."/>
            <person name="Clark G."/>
            <person name="Dacks J."/>
            <person name="Van Der Giezen M."/>
            <person name="Tsaousis A."/>
            <person name="Roger A."/>
        </authorList>
    </citation>
    <scope>NUCLEOTIDE SEQUENCE [LARGE SCALE GENOMIC DNA]</scope>
    <source>
        <strain evidence="19">ATCC 50177 / NandII</strain>
    </source>
</reference>
<evidence type="ECO:0000256" key="13">
    <source>
        <dbReference type="ARBA" id="ARBA00049513"/>
    </source>
</evidence>
<name>A0A196SP13_BLAHN</name>
<keyword evidence="7" id="KW-0521">NADP</keyword>
<dbReference type="InterPro" id="IPR013785">
    <property type="entry name" value="Aldolase_TIM"/>
</dbReference>
<evidence type="ECO:0000256" key="6">
    <source>
        <dbReference type="ARBA" id="ARBA00022694"/>
    </source>
</evidence>
<comment type="cofactor">
    <cofactor evidence="1 15">
        <name>FMN</name>
        <dbReference type="ChEBI" id="CHEBI:58210"/>
    </cofactor>
</comment>
<accession>A0A196SP13</accession>
<dbReference type="GO" id="GO:0003723">
    <property type="term" value="F:RNA binding"/>
    <property type="evidence" value="ECO:0007669"/>
    <property type="project" value="TreeGrafter"/>
</dbReference>
<dbReference type="Pfam" id="PF01207">
    <property type="entry name" value="Dus"/>
    <property type="match status" value="1"/>
</dbReference>
<evidence type="ECO:0000256" key="2">
    <source>
        <dbReference type="ARBA" id="ARBA00012376"/>
    </source>
</evidence>
<dbReference type="GO" id="GO:0102265">
    <property type="term" value="F:tRNA-dihydrouridine47 synthase activity"/>
    <property type="evidence" value="ECO:0007669"/>
    <property type="project" value="UniProtKB-EC"/>
</dbReference>
<dbReference type="PROSITE" id="PS01136">
    <property type="entry name" value="UPF0034"/>
    <property type="match status" value="1"/>
</dbReference>
<comment type="catalytic activity">
    <reaction evidence="10">
        <text>5,6-dihydrouridine(47) in tRNA + NAD(+) = uridine(47) in tRNA + NADH + H(+)</text>
        <dbReference type="Rhea" id="RHEA:53364"/>
        <dbReference type="Rhea" id="RHEA-COMP:13539"/>
        <dbReference type="Rhea" id="RHEA-COMP:13540"/>
        <dbReference type="ChEBI" id="CHEBI:15378"/>
        <dbReference type="ChEBI" id="CHEBI:57540"/>
        <dbReference type="ChEBI" id="CHEBI:57945"/>
        <dbReference type="ChEBI" id="CHEBI:65315"/>
        <dbReference type="ChEBI" id="CHEBI:74443"/>
        <dbReference type="EC" id="1.3.1.89"/>
    </reaction>
    <physiologicalReaction direction="right-to-left" evidence="10">
        <dbReference type="Rhea" id="RHEA:53366"/>
    </physiologicalReaction>
</comment>
<evidence type="ECO:0000256" key="16">
    <source>
        <dbReference type="SAM" id="MobiDB-lite"/>
    </source>
</evidence>
<evidence type="ECO:0000256" key="9">
    <source>
        <dbReference type="ARBA" id="ARBA00023027"/>
    </source>
</evidence>
<organism evidence="18 19">
    <name type="scientific">Blastocystis sp. subtype 1 (strain ATCC 50177 / NandII)</name>
    <dbReference type="NCBI Taxonomy" id="478820"/>
    <lineage>
        <taxon>Eukaryota</taxon>
        <taxon>Sar</taxon>
        <taxon>Stramenopiles</taxon>
        <taxon>Bigyra</taxon>
        <taxon>Opalozoa</taxon>
        <taxon>Opalinata</taxon>
        <taxon>Blastocystidae</taxon>
        <taxon>Blastocystis</taxon>
    </lineage>
</organism>
<dbReference type="PANTHER" id="PTHR45846:SF1">
    <property type="entry name" value="TRNA-DIHYDROURIDINE(47) SYNTHASE [NAD(P)(+)]-LIKE"/>
    <property type="match status" value="1"/>
</dbReference>
<dbReference type="GO" id="GO:0050660">
    <property type="term" value="F:flavin adenine dinucleotide binding"/>
    <property type="evidence" value="ECO:0007669"/>
    <property type="project" value="UniProtKB-UniRule"/>
</dbReference>
<keyword evidence="19" id="KW-1185">Reference proteome</keyword>
<comment type="catalytic activity">
    <reaction evidence="13">
        <text>5,6-dihydrouridine(47) in tRNA + NADP(+) = uridine(47) in tRNA + NADPH + H(+)</text>
        <dbReference type="Rhea" id="RHEA:53360"/>
        <dbReference type="Rhea" id="RHEA-COMP:13539"/>
        <dbReference type="Rhea" id="RHEA-COMP:13540"/>
        <dbReference type="ChEBI" id="CHEBI:15378"/>
        <dbReference type="ChEBI" id="CHEBI:57783"/>
        <dbReference type="ChEBI" id="CHEBI:58349"/>
        <dbReference type="ChEBI" id="CHEBI:65315"/>
        <dbReference type="ChEBI" id="CHEBI:74443"/>
        <dbReference type="EC" id="1.3.1.89"/>
    </reaction>
    <physiologicalReaction direction="right-to-left" evidence="13">
        <dbReference type="Rhea" id="RHEA:53362"/>
    </physiologicalReaction>
</comment>
<feature type="region of interest" description="Disordered" evidence="16">
    <location>
        <begin position="1"/>
        <end position="47"/>
    </location>
</feature>
<keyword evidence="14 15" id="KW-0863">Zinc-finger</keyword>
<dbReference type="InterPro" id="IPR018517">
    <property type="entry name" value="tRNA_hU_synthase_CS"/>
</dbReference>
<keyword evidence="14 15" id="KW-0479">Metal-binding</keyword>
<feature type="domain" description="C3H1-type" evidence="17">
    <location>
        <begin position="90"/>
        <end position="115"/>
    </location>
</feature>
<evidence type="ECO:0000313" key="19">
    <source>
        <dbReference type="Proteomes" id="UP000078348"/>
    </source>
</evidence>
<evidence type="ECO:0000256" key="15">
    <source>
        <dbReference type="RuleBase" id="RU291113"/>
    </source>
</evidence>
<sequence length="544" mass="61621">MTVPQEEGGVVKIKREYLIQEQRQGDANSKEEKKSRKRMSPETTTESPHVPYTLCKYVEHGKTCPFGRACRHEHDIHAFFRKRDADIGSVCPVWNRHGYCPSGMNCRWASSHTDWKQLKTIEKKKEEQIPIVESNRCDAIMRSIHKKEYVFQYTANTLEDGNSHLPIEDPGKRVGCVVNNEPRPIDFRNKIYIAPMTTVGNLPFRRICVDFGADITCSEMVIARNLLKAQSSEWALIRRHPSERLFGVQFAIGREEDACAVCELARREMDVDFVDLNAGCPMNALEHAGAGAGLLTKVGRLKRIVSGMLNNLGSLPLVVKIRTGDHENTSHRLLPQLQALRGRGGERVQAVTIHGRTKQARYTTAADWAYIRTCAAAQRTDLPAMEVIGNGDVLSEAAYWECLAVPGVDGVMIGRGALIKPWLLTELKERRTWDISAGERLEIIKKFCDYGLEHWGSDEPGVARTRRFLLEWLSFLCRYVPVGLLERPQGIRQRVPAYCGRSELETVLGSREVKDWVWISERFLGKVEEGFSFTPKHRSNAYSA</sequence>
<protein>
    <recommendedName>
        <fullName evidence="2 15">tRNA-dihydrouridine(47) synthase [NAD(P)(+)]</fullName>
        <ecNumber evidence="15">1.3.1.-</ecNumber>
    </recommendedName>
    <alternativeName>
        <fullName evidence="15">tRNA-dihydrouridine synthase 3</fullName>
    </alternativeName>
</protein>
<dbReference type="Gene3D" id="3.20.20.70">
    <property type="entry name" value="Aldolase class I"/>
    <property type="match status" value="1"/>
</dbReference>
<dbReference type="Gene3D" id="4.10.1000.10">
    <property type="entry name" value="Zinc finger, CCCH-type"/>
    <property type="match status" value="1"/>
</dbReference>
<evidence type="ECO:0000256" key="8">
    <source>
        <dbReference type="ARBA" id="ARBA00023002"/>
    </source>
</evidence>
<keyword evidence="9" id="KW-0520">NAD</keyword>
<gene>
    <name evidence="18" type="ORF">AV274_0284</name>
</gene>
<dbReference type="SUPFAM" id="SSF51395">
    <property type="entry name" value="FMN-linked oxidoreductases"/>
    <property type="match status" value="1"/>
</dbReference>
<feature type="zinc finger region" description="C3H1-type" evidence="14">
    <location>
        <begin position="90"/>
        <end position="115"/>
    </location>
</feature>
<dbReference type="AlphaFoldDB" id="A0A196SP13"/>
<feature type="zinc finger region" description="C3H1-type" evidence="14">
    <location>
        <begin position="54"/>
        <end position="77"/>
    </location>
</feature>
<evidence type="ECO:0000256" key="11">
    <source>
        <dbReference type="ARBA" id="ARBA00048342"/>
    </source>
</evidence>
<comment type="similarity">
    <text evidence="15">Belongs to the dus family. Dus3 subfamily.</text>
</comment>
<dbReference type="OrthoDB" id="259935at2759"/>
<keyword evidence="3 15" id="KW-0285">Flavoprotein</keyword>
<evidence type="ECO:0000256" key="1">
    <source>
        <dbReference type="ARBA" id="ARBA00001917"/>
    </source>
</evidence>
<dbReference type="GO" id="GO:0006397">
    <property type="term" value="P:mRNA processing"/>
    <property type="evidence" value="ECO:0007669"/>
    <property type="project" value="UniProtKB-KW"/>
</dbReference>
<evidence type="ECO:0000256" key="7">
    <source>
        <dbReference type="ARBA" id="ARBA00022857"/>
    </source>
</evidence>
<evidence type="ECO:0000313" key="18">
    <source>
        <dbReference type="EMBL" id="OAO17951.1"/>
    </source>
</evidence>
<feature type="domain" description="C3H1-type" evidence="17">
    <location>
        <begin position="54"/>
        <end position="77"/>
    </location>
</feature>
<keyword evidence="14 15" id="KW-0862">Zinc</keyword>
<dbReference type="EC" id="1.3.1.-" evidence="15"/>
<comment type="caution">
    <text evidence="18">The sequence shown here is derived from an EMBL/GenBank/DDBJ whole genome shotgun (WGS) entry which is preliminary data.</text>
</comment>